<dbReference type="PaxDb" id="65489-OBART07G10990.1"/>
<accession>A0A0D3GPU9</accession>
<evidence type="ECO:0000313" key="3">
    <source>
        <dbReference type="Proteomes" id="UP000026960"/>
    </source>
</evidence>
<evidence type="ECO:0000256" key="1">
    <source>
        <dbReference type="SAM" id="Phobius"/>
    </source>
</evidence>
<keyword evidence="1" id="KW-0812">Transmembrane</keyword>
<reference evidence="2" key="2">
    <citation type="submission" date="2015-03" db="UniProtKB">
        <authorList>
            <consortium name="EnsemblPlants"/>
        </authorList>
    </citation>
    <scope>IDENTIFICATION</scope>
</reference>
<keyword evidence="3" id="KW-1185">Reference proteome</keyword>
<dbReference type="EnsemblPlants" id="OBART07G10990.1">
    <property type="protein sequence ID" value="OBART07G10990.1"/>
    <property type="gene ID" value="OBART07G10990"/>
</dbReference>
<organism evidence="2">
    <name type="scientific">Oryza barthii</name>
    <dbReference type="NCBI Taxonomy" id="65489"/>
    <lineage>
        <taxon>Eukaryota</taxon>
        <taxon>Viridiplantae</taxon>
        <taxon>Streptophyta</taxon>
        <taxon>Embryophyta</taxon>
        <taxon>Tracheophyta</taxon>
        <taxon>Spermatophyta</taxon>
        <taxon>Magnoliopsida</taxon>
        <taxon>Liliopsida</taxon>
        <taxon>Poales</taxon>
        <taxon>Poaceae</taxon>
        <taxon>BOP clade</taxon>
        <taxon>Oryzoideae</taxon>
        <taxon>Oryzeae</taxon>
        <taxon>Oryzinae</taxon>
        <taxon>Oryza</taxon>
    </lineage>
</organism>
<dbReference type="HOGENOM" id="CLU_1828273_0_0_1"/>
<reference evidence="2" key="1">
    <citation type="journal article" date="2009" name="Rice">
        <title>De Novo Next Generation Sequencing of Plant Genomes.</title>
        <authorList>
            <person name="Rounsley S."/>
            <person name="Marri P.R."/>
            <person name="Yu Y."/>
            <person name="He R."/>
            <person name="Sisneros N."/>
            <person name="Goicoechea J.L."/>
            <person name="Lee S.J."/>
            <person name="Angelova A."/>
            <person name="Kudrna D."/>
            <person name="Luo M."/>
            <person name="Affourtit J."/>
            <person name="Desany B."/>
            <person name="Knight J."/>
            <person name="Niazi F."/>
            <person name="Egholm M."/>
            <person name="Wing R.A."/>
        </authorList>
    </citation>
    <scope>NUCLEOTIDE SEQUENCE [LARGE SCALE GENOMIC DNA]</scope>
    <source>
        <strain evidence="2">cv. IRGC 105608</strain>
    </source>
</reference>
<dbReference type="AlphaFoldDB" id="A0A0D3GPU9"/>
<evidence type="ECO:0000313" key="2">
    <source>
        <dbReference type="EnsemblPlants" id="OBART07G10990.1"/>
    </source>
</evidence>
<protein>
    <submittedName>
        <fullName evidence="2">Uncharacterized protein</fullName>
    </submittedName>
</protein>
<proteinExistence type="predicted"/>
<keyword evidence="1" id="KW-0472">Membrane</keyword>
<dbReference type="Proteomes" id="UP000026960">
    <property type="component" value="Chromosome 7"/>
</dbReference>
<sequence>MWKEINARVFHNREKSVGLLFGAIKEEVIIWKEAGKLERILLCWSIVCHRHVRYMLDKVGVHHRNIVNMMTRMRVWGCVLMEVIIIVVHDNLLAEVLLLWTGLLMIFTVITAIVVLLVFHWMKGWGIYNGGHKHQWSQNAT</sequence>
<dbReference type="Gramene" id="OBART07G10990.1">
    <property type="protein sequence ID" value="OBART07G10990.1"/>
    <property type="gene ID" value="OBART07G10990"/>
</dbReference>
<name>A0A0D3GPU9_9ORYZ</name>
<keyword evidence="1" id="KW-1133">Transmembrane helix</keyword>
<feature type="transmembrane region" description="Helical" evidence="1">
    <location>
        <begin position="98"/>
        <end position="119"/>
    </location>
</feature>
<feature type="transmembrane region" description="Helical" evidence="1">
    <location>
        <begin position="73"/>
        <end position="92"/>
    </location>
</feature>